<feature type="coiled-coil region" evidence="1">
    <location>
        <begin position="53"/>
        <end position="87"/>
    </location>
</feature>
<dbReference type="InterPro" id="IPR009057">
    <property type="entry name" value="Homeodomain-like_sf"/>
</dbReference>
<dbReference type="Proteomes" id="UP000013378">
    <property type="component" value="Unassembled WGS sequence"/>
</dbReference>
<gene>
    <name evidence="2" type="ORF">L21TH_2236</name>
</gene>
<evidence type="ECO:0000313" key="3">
    <source>
        <dbReference type="Proteomes" id="UP000013378"/>
    </source>
</evidence>
<dbReference type="EMBL" id="ARZA01000249">
    <property type="protein sequence ID" value="EOC99736.1"/>
    <property type="molecule type" value="Genomic_DNA"/>
</dbReference>
<dbReference type="eggNOG" id="COG2963">
    <property type="taxonomic scope" value="Bacteria"/>
</dbReference>
<protein>
    <submittedName>
        <fullName evidence="2">Transposase IS3/IS911</fullName>
    </submittedName>
</protein>
<evidence type="ECO:0000256" key="1">
    <source>
        <dbReference type="SAM" id="Coils"/>
    </source>
</evidence>
<evidence type="ECO:0000313" key="2">
    <source>
        <dbReference type="EMBL" id="EOC99736.1"/>
    </source>
</evidence>
<dbReference type="SUPFAM" id="SSF46689">
    <property type="entry name" value="Homeodomain-like"/>
    <property type="match status" value="1"/>
</dbReference>
<organism evidence="2 3">
    <name type="scientific">Caldisalinibacter kiritimatiensis</name>
    <dbReference type="NCBI Taxonomy" id="1304284"/>
    <lineage>
        <taxon>Bacteria</taxon>
        <taxon>Bacillati</taxon>
        <taxon>Bacillota</taxon>
        <taxon>Tissierellia</taxon>
        <taxon>Tissierellales</taxon>
        <taxon>Thermohalobacteraceae</taxon>
        <taxon>Caldisalinibacter</taxon>
    </lineage>
</organism>
<dbReference type="GO" id="GO:0006313">
    <property type="term" value="P:DNA transposition"/>
    <property type="evidence" value="ECO:0007669"/>
    <property type="project" value="InterPro"/>
</dbReference>
<dbReference type="RefSeq" id="WP_006316195.1">
    <property type="nucleotide sequence ID" value="NZ_ARZA01000249.1"/>
</dbReference>
<keyword evidence="1" id="KW-0175">Coiled coil</keyword>
<dbReference type="InterPro" id="IPR002514">
    <property type="entry name" value="Transposase_8"/>
</dbReference>
<dbReference type="Pfam" id="PF01527">
    <property type="entry name" value="HTH_Tnp_1"/>
    <property type="match status" value="1"/>
</dbReference>
<dbReference type="Gene3D" id="1.10.10.60">
    <property type="entry name" value="Homeodomain-like"/>
    <property type="match status" value="1"/>
</dbReference>
<proteinExistence type="predicted"/>
<name>R1ASV0_9FIRM</name>
<dbReference type="STRING" id="1304284.L21TH_2236"/>
<dbReference type="GO" id="GO:0003677">
    <property type="term" value="F:DNA binding"/>
    <property type="evidence" value="ECO:0007669"/>
    <property type="project" value="InterPro"/>
</dbReference>
<dbReference type="GO" id="GO:0004803">
    <property type="term" value="F:transposase activity"/>
    <property type="evidence" value="ECO:0007669"/>
    <property type="project" value="InterPro"/>
</dbReference>
<keyword evidence="3" id="KW-1185">Reference proteome</keyword>
<accession>R1ASV0</accession>
<reference evidence="2" key="1">
    <citation type="journal article" date="2015" name="Geomicrobiol. J.">
        <title>Caldisalinibacter kiritimatiensis gen. nov., sp. nov., a moderately thermohalophilic thiosulfate-reducing bacterium from a hypersaline microbial mat.</title>
        <authorList>
            <person name="Ben Hania W."/>
            <person name="Joseph M."/>
            <person name="Fiebig A."/>
            <person name="Bunk B."/>
            <person name="Klenk H.-P."/>
            <person name="Fardeau M.-L."/>
            <person name="Spring S."/>
        </authorList>
    </citation>
    <scope>NUCLEOTIDE SEQUENCE [LARGE SCALE GENOMIC DNA]</scope>
    <source>
        <strain evidence="2">L21-TH-D2</strain>
    </source>
</reference>
<comment type="caution">
    <text evidence="2">The sequence shown here is derived from an EMBL/GenBank/DDBJ whole genome shotgun (WGS) entry which is preliminary data.</text>
</comment>
<sequence length="87" mass="10072">MAKRYNEDFKNTIVDLYKSGESIPKLSDEYGIAKSTISGWIKNKKQITVDDNKTITVEEYKKLKKELAKIKEENQILKKAMAIFAKE</sequence>
<dbReference type="OrthoDB" id="9781005at2"/>
<dbReference type="AlphaFoldDB" id="R1ASV0"/>